<accession>A0A812WJH5</accession>
<dbReference type="GO" id="GO:0003723">
    <property type="term" value="F:RNA binding"/>
    <property type="evidence" value="ECO:0007669"/>
    <property type="project" value="InterPro"/>
</dbReference>
<dbReference type="Gene3D" id="3.30.1370.10">
    <property type="entry name" value="K Homology domain, type 1"/>
    <property type="match status" value="1"/>
</dbReference>
<keyword evidence="3" id="KW-1185">Reference proteome</keyword>
<sequence>MDAISLLFPSQPLELKSLDQPWWVTPSHALLPGSLNRVVSCLTSTESEDGSDESLSSGDFSRLELIPPECAPSNVSPRAPPGLTKPDCLIPLPTGLLGGTRLLDAKPMPPPMNEGERKRRCFNFAVVFHGYDLEKHAEFELVPRLIGRRGCNMAPIYQTGAGARVRGRGSGYKEVKTPDGEFEKDETLRLAVSCRTKEIRENALYETMTLVRDIANHFRRFCRKKKLRCSELYVVQ</sequence>
<evidence type="ECO:0000313" key="2">
    <source>
        <dbReference type="EMBL" id="CAE7677971.1"/>
    </source>
</evidence>
<reference evidence="2" key="1">
    <citation type="submission" date="2021-02" db="EMBL/GenBank/DDBJ databases">
        <authorList>
            <person name="Dougan E. K."/>
            <person name="Rhodes N."/>
            <person name="Thang M."/>
            <person name="Chan C."/>
        </authorList>
    </citation>
    <scope>NUCLEOTIDE SEQUENCE</scope>
</reference>
<comment type="caution">
    <text evidence="2">The sequence shown here is derived from an EMBL/GenBank/DDBJ whole genome shotgun (WGS) entry which is preliminary data.</text>
</comment>
<dbReference type="InterPro" id="IPR055256">
    <property type="entry name" value="KH_1_KHDC4/BBP-like"/>
</dbReference>
<feature type="domain" description="KHDC4/BBP-like KH-domain type I" evidence="1">
    <location>
        <begin position="136"/>
        <end position="207"/>
    </location>
</feature>
<dbReference type="AlphaFoldDB" id="A0A812WJH5"/>
<dbReference type="InterPro" id="IPR036612">
    <property type="entry name" value="KH_dom_type_1_sf"/>
</dbReference>
<gene>
    <name evidence="2" type="ORF">SPIL2461_LOCUS18825</name>
</gene>
<evidence type="ECO:0000313" key="3">
    <source>
        <dbReference type="Proteomes" id="UP000649617"/>
    </source>
</evidence>
<name>A0A812WJH5_SYMPI</name>
<dbReference type="Proteomes" id="UP000649617">
    <property type="component" value="Unassembled WGS sequence"/>
</dbReference>
<organism evidence="2 3">
    <name type="scientific">Symbiodinium pilosum</name>
    <name type="common">Dinoflagellate</name>
    <dbReference type="NCBI Taxonomy" id="2952"/>
    <lineage>
        <taxon>Eukaryota</taxon>
        <taxon>Sar</taxon>
        <taxon>Alveolata</taxon>
        <taxon>Dinophyceae</taxon>
        <taxon>Suessiales</taxon>
        <taxon>Symbiodiniaceae</taxon>
        <taxon>Symbiodinium</taxon>
    </lineage>
</organism>
<evidence type="ECO:0000259" key="1">
    <source>
        <dbReference type="Pfam" id="PF22675"/>
    </source>
</evidence>
<protein>
    <recommendedName>
        <fullName evidence="1">KHDC4/BBP-like KH-domain type I domain-containing protein</fullName>
    </recommendedName>
</protein>
<dbReference type="EMBL" id="CAJNIZ010044094">
    <property type="protein sequence ID" value="CAE7677971.1"/>
    <property type="molecule type" value="Genomic_DNA"/>
</dbReference>
<dbReference type="Pfam" id="PF22675">
    <property type="entry name" value="KH-I_KHDC4-BBP"/>
    <property type="match status" value="1"/>
</dbReference>
<proteinExistence type="predicted"/>
<dbReference type="OrthoDB" id="10595130at2759"/>